<accession>A0A3Q1GX58</accession>
<reference evidence="1" key="2">
    <citation type="submission" date="2025-08" db="UniProtKB">
        <authorList>
            <consortium name="Ensembl"/>
        </authorList>
    </citation>
    <scope>IDENTIFICATION</scope>
</reference>
<dbReference type="AlphaFoldDB" id="A0A3Q1GX58"/>
<name>A0A3Q1GX58_ANATE</name>
<reference evidence="1" key="3">
    <citation type="submission" date="2025-09" db="UniProtKB">
        <authorList>
            <consortium name="Ensembl"/>
        </authorList>
    </citation>
    <scope>IDENTIFICATION</scope>
</reference>
<dbReference type="Ensembl" id="ENSATET00000000465.2">
    <property type="protein sequence ID" value="ENSATEP00000000452.2"/>
    <property type="gene ID" value="ENSATEG00000000348.2"/>
</dbReference>
<reference evidence="1" key="1">
    <citation type="submission" date="2021-04" db="EMBL/GenBank/DDBJ databases">
        <authorList>
            <consortium name="Wellcome Sanger Institute Data Sharing"/>
        </authorList>
    </citation>
    <scope>NUCLEOTIDE SEQUENCE [LARGE SCALE GENOMIC DNA]</scope>
</reference>
<evidence type="ECO:0000313" key="2">
    <source>
        <dbReference type="Proteomes" id="UP000265040"/>
    </source>
</evidence>
<keyword evidence="2" id="KW-1185">Reference proteome</keyword>
<organism evidence="1 2">
    <name type="scientific">Anabas testudineus</name>
    <name type="common">Climbing perch</name>
    <name type="synonym">Anthias testudineus</name>
    <dbReference type="NCBI Taxonomy" id="64144"/>
    <lineage>
        <taxon>Eukaryota</taxon>
        <taxon>Metazoa</taxon>
        <taxon>Chordata</taxon>
        <taxon>Craniata</taxon>
        <taxon>Vertebrata</taxon>
        <taxon>Euteleostomi</taxon>
        <taxon>Actinopterygii</taxon>
        <taxon>Neopterygii</taxon>
        <taxon>Teleostei</taxon>
        <taxon>Neoteleostei</taxon>
        <taxon>Acanthomorphata</taxon>
        <taxon>Anabantaria</taxon>
        <taxon>Anabantiformes</taxon>
        <taxon>Anabantoidei</taxon>
        <taxon>Anabantidae</taxon>
        <taxon>Anabas</taxon>
    </lineage>
</organism>
<sequence>NILVILKCSSRIWVNLNIKSVSIIQSCDNLNGNVCYRLMMLVLNFNCVDNKTFSSNSNIICFLQKVFTAGLASLLQVRVTELPSTISEGLTDTEGRFGGSGEENMKI</sequence>
<evidence type="ECO:0000313" key="1">
    <source>
        <dbReference type="Ensembl" id="ENSATEP00000000452.2"/>
    </source>
</evidence>
<dbReference type="InParanoid" id="A0A3Q1GX58"/>
<protein>
    <submittedName>
        <fullName evidence="1">Uncharacterized protein</fullName>
    </submittedName>
</protein>
<dbReference type="Proteomes" id="UP000265040">
    <property type="component" value="Chromosome 1"/>
</dbReference>
<proteinExistence type="predicted"/>